<dbReference type="InterPro" id="IPR014719">
    <property type="entry name" value="Ribosomal_bL12_C/ClpS-like"/>
</dbReference>
<protein>
    <submittedName>
        <fullName evidence="1">Uncharacterized protein</fullName>
    </submittedName>
</protein>
<dbReference type="Proteomes" id="UP000267267">
    <property type="component" value="Segment"/>
</dbReference>
<gene>
    <name evidence="1" type="primary">85</name>
    <name evidence="1" type="ORF">SEA_WAMBURGRXPRESS_86</name>
</gene>
<accession>A0A386KBW4</accession>
<reference evidence="1 2" key="1">
    <citation type="submission" date="2018-08" db="EMBL/GenBank/DDBJ databases">
        <authorList>
            <person name="Hellinger R.D."/>
            <person name="Sparks H.E."/>
            <person name="Pedulla M.L."/>
            <person name="Garlena R.A."/>
            <person name="Russell D.A."/>
            <person name="Pope W.H."/>
            <person name="Jacobs-Sera D."/>
            <person name="Hatfull G.F."/>
        </authorList>
    </citation>
    <scope>NUCLEOTIDE SEQUENCE [LARGE SCALE GENOMIC DNA]</scope>
</reference>
<sequence length="162" mass="17852">MSYDYKAPVLEPHEVAFPKPTPEPMSSRTKVQAVKALRDKYPGMGLKEAVDIVEGKKPRPDEPDRSAPIVLSDAELKAAKSAIRQVHANFDVKLQAVIDAINHVRTNDPVGTLRKNTNGQYAFCYEPGKWLVIDPDKPAYRAADGLSESAAIRSTWELVVLG</sequence>
<name>A0A386KBW4_9CAUD</name>
<evidence type="ECO:0000313" key="1">
    <source>
        <dbReference type="EMBL" id="AYD82262.1"/>
    </source>
</evidence>
<dbReference type="Gene3D" id="3.30.1390.10">
    <property type="match status" value="1"/>
</dbReference>
<organism evidence="1 2">
    <name type="scientific">Mycobacterium phage Wamburgrxpress</name>
    <dbReference type="NCBI Taxonomy" id="2315617"/>
    <lineage>
        <taxon>Viruses</taxon>
        <taxon>Duplodnaviria</taxon>
        <taxon>Heunggongvirae</taxon>
        <taxon>Uroviricota</taxon>
        <taxon>Caudoviricetes</taxon>
        <taxon>Vilmaviridae</taxon>
        <taxon>Lclasvirinae</taxon>
        <taxon>Bronvirus</taxon>
        <taxon>Bronvirus joedirt</taxon>
        <taxon>Mycobacterium virus JoeDirt</taxon>
    </lineage>
</organism>
<dbReference type="EMBL" id="MH744425">
    <property type="protein sequence ID" value="AYD82262.1"/>
    <property type="molecule type" value="Genomic_DNA"/>
</dbReference>
<proteinExistence type="predicted"/>
<evidence type="ECO:0000313" key="2">
    <source>
        <dbReference type="Proteomes" id="UP000267267"/>
    </source>
</evidence>